<keyword evidence="11" id="KW-1185">Reference proteome</keyword>
<dbReference type="Proteomes" id="UP000735302">
    <property type="component" value="Unassembled WGS sequence"/>
</dbReference>
<feature type="transmembrane region" description="Helical" evidence="8">
    <location>
        <begin position="155"/>
        <end position="175"/>
    </location>
</feature>
<keyword evidence="6 10" id="KW-0675">Receptor</keyword>
<keyword evidence="4" id="KW-0297">G-protein coupled receptor</keyword>
<dbReference type="Gene3D" id="1.20.1070.10">
    <property type="entry name" value="Rhodopsin 7-helix transmembrane proteins"/>
    <property type="match status" value="1"/>
</dbReference>
<name>A0AAV3ZGQ2_9GAST</name>
<comment type="subcellular location">
    <subcellularLocation>
        <location evidence="1">Membrane</location>
        <topology evidence="1">Multi-pass membrane protein</topology>
    </subcellularLocation>
</comment>
<accession>A0AAV3ZGQ2</accession>
<feature type="transmembrane region" description="Helical" evidence="8">
    <location>
        <begin position="207"/>
        <end position="233"/>
    </location>
</feature>
<dbReference type="PANTHER" id="PTHR24238:SF75">
    <property type="entry name" value="CHOLECYSTOKININ-LIKE RECEPTOR AT 17D1-RELATED"/>
    <property type="match status" value="1"/>
</dbReference>
<evidence type="ECO:0000256" key="7">
    <source>
        <dbReference type="ARBA" id="ARBA00023224"/>
    </source>
</evidence>
<organism evidence="10 11">
    <name type="scientific">Plakobranchus ocellatus</name>
    <dbReference type="NCBI Taxonomy" id="259542"/>
    <lineage>
        <taxon>Eukaryota</taxon>
        <taxon>Metazoa</taxon>
        <taxon>Spiralia</taxon>
        <taxon>Lophotrochozoa</taxon>
        <taxon>Mollusca</taxon>
        <taxon>Gastropoda</taxon>
        <taxon>Heterobranchia</taxon>
        <taxon>Euthyneura</taxon>
        <taxon>Panpulmonata</taxon>
        <taxon>Sacoglossa</taxon>
        <taxon>Placobranchoidea</taxon>
        <taxon>Plakobranchidae</taxon>
        <taxon>Plakobranchus</taxon>
    </lineage>
</organism>
<feature type="transmembrane region" description="Helical" evidence="8">
    <location>
        <begin position="310"/>
        <end position="333"/>
    </location>
</feature>
<keyword evidence="5 8" id="KW-0472">Membrane</keyword>
<evidence type="ECO:0000256" key="1">
    <source>
        <dbReference type="ARBA" id="ARBA00004141"/>
    </source>
</evidence>
<evidence type="ECO:0000256" key="3">
    <source>
        <dbReference type="ARBA" id="ARBA00022989"/>
    </source>
</evidence>
<dbReference type="GO" id="GO:0008188">
    <property type="term" value="F:neuropeptide receptor activity"/>
    <property type="evidence" value="ECO:0007669"/>
    <property type="project" value="TreeGrafter"/>
</dbReference>
<comment type="caution">
    <text evidence="10">The sequence shown here is derived from an EMBL/GenBank/DDBJ whole genome shotgun (WGS) entry which is preliminary data.</text>
</comment>
<feature type="transmembrane region" description="Helical" evidence="8">
    <location>
        <begin position="73"/>
        <end position="98"/>
    </location>
</feature>
<dbReference type="PANTHER" id="PTHR24238">
    <property type="entry name" value="G-PROTEIN COUPLED RECEPTOR"/>
    <property type="match status" value="1"/>
</dbReference>
<evidence type="ECO:0000256" key="8">
    <source>
        <dbReference type="SAM" id="Phobius"/>
    </source>
</evidence>
<keyword evidence="3 8" id="KW-1133">Transmembrane helix</keyword>
<feature type="domain" description="G-protein coupled receptors family 1 profile" evidence="9">
    <location>
        <begin position="52"/>
        <end position="369"/>
    </location>
</feature>
<proteinExistence type="predicted"/>
<protein>
    <submittedName>
        <fullName evidence="10">Chemosensory receptor c</fullName>
    </submittedName>
</protein>
<reference evidence="10 11" key="1">
    <citation type="journal article" date="2021" name="Elife">
        <title>Chloroplast acquisition without the gene transfer in kleptoplastic sea slugs, Plakobranchus ocellatus.</title>
        <authorList>
            <person name="Maeda T."/>
            <person name="Takahashi S."/>
            <person name="Yoshida T."/>
            <person name="Shimamura S."/>
            <person name="Takaki Y."/>
            <person name="Nagai Y."/>
            <person name="Toyoda A."/>
            <person name="Suzuki Y."/>
            <person name="Arimoto A."/>
            <person name="Ishii H."/>
            <person name="Satoh N."/>
            <person name="Nishiyama T."/>
            <person name="Hasebe M."/>
            <person name="Maruyama T."/>
            <person name="Minagawa J."/>
            <person name="Obokata J."/>
            <person name="Shigenobu S."/>
        </authorList>
    </citation>
    <scope>NUCLEOTIDE SEQUENCE [LARGE SCALE GENOMIC DNA]</scope>
</reference>
<dbReference type="SUPFAM" id="SSF81321">
    <property type="entry name" value="Family A G protein-coupled receptor-like"/>
    <property type="match status" value="1"/>
</dbReference>
<evidence type="ECO:0000256" key="2">
    <source>
        <dbReference type="ARBA" id="ARBA00022692"/>
    </source>
</evidence>
<feature type="transmembrane region" description="Helical" evidence="8">
    <location>
        <begin position="33"/>
        <end position="61"/>
    </location>
</feature>
<evidence type="ECO:0000256" key="4">
    <source>
        <dbReference type="ARBA" id="ARBA00023040"/>
    </source>
</evidence>
<sequence>MIKSSSMVINSSIDYGIEEVFPQQILSYELYPYLRSFFCILSLIFSVPAVCFNAINVLIFFTIGVTDSITVCFLYLAVCDFCTMVSLSVGAFFTLFFSLNVPGSQNLATYTFASAVVYSLFSDVASVITTYIALQRGLCVAWPFLARHTFTRNRTLLALIAATVVFLGCGLPRAVTFRFIYIPDPSKNASQIASVHFFEIHRIFESLYLIFVKLIMGFTQYIVISVCAVAIYIGMRSSIRLKSASSCGGSDSYSARSNHQTLQKTKKAETCVKPIWQENTEIDVKDIKTGVKKETSKKPPQKELLVIKQALTVVMLQVICTTPGIIVYIFAMIEPRFRLGTEYHNLYFVIYGAVDWSYAVNAFFNFFIYLNFNSKFNTCLHSVFTCRKYLDKEK</sequence>
<dbReference type="InterPro" id="IPR017452">
    <property type="entry name" value="GPCR_Rhodpsn_7TM"/>
</dbReference>
<dbReference type="EMBL" id="BLXT01002434">
    <property type="protein sequence ID" value="GFN94319.1"/>
    <property type="molecule type" value="Genomic_DNA"/>
</dbReference>
<evidence type="ECO:0000256" key="6">
    <source>
        <dbReference type="ARBA" id="ARBA00023170"/>
    </source>
</evidence>
<dbReference type="GO" id="GO:0005886">
    <property type="term" value="C:plasma membrane"/>
    <property type="evidence" value="ECO:0007669"/>
    <property type="project" value="TreeGrafter"/>
</dbReference>
<feature type="transmembrane region" description="Helical" evidence="8">
    <location>
        <begin position="110"/>
        <end position="134"/>
    </location>
</feature>
<gene>
    <name evidence="10" type="ORF">PoB_002082500</name>
</gene>
<evidence type="ECO:0000313" key="10">
    <source>
        <dbReference type="EMBL" id="GFN94319.1"/>
    </source>
</evidence>
<dbReference type="AlphaFoldDB" id="A0AAV3ZGQ2"/>
<dbReference type="PROSITE" id="PS50262">
    <property type="entry name" value="G_PROTEIN_RECEP_F1_2"/>
    <property type="match status" value="1"/>
</dbReference>
<feature type="transmembrane region" description="Helical" evidence="8">
    <location>
        <begin position="345"/>
        <end position="370"/>
    </location>
</feature>
<keyword evidence="7" id="KW-0807">Transducer</keyword>
<evidence type="ECO:0000313" key="11">
    <source>
        <dbReference type="Proteomes" id="UP000735302"/>
    </source>
</evidence>
<evidence type="ECO:0000259" key="9">
    <source>
        <dbReference type="PROSITE" id="PS50262"/>
    </source>
</evidence>
<keyword evidence="2 8" id="KW-0812">Transmembrane</keyword>
<evidence type="ECO:0000256" key="5">
    <source>
        <dbReference type="ARBA" id="ARBA00023136"/>
    </source>
</evidence>